<evidence type="ECO:0000259" key="1">
    <source>
        <dbReference type="PROSITE" id="PS51186"/>
    </source>
</evidence>
<proteinExistence type="predicted"/>
<accession>A0ABY2BAL6</accession>
<dbReference type="RefSeq" id="WP_132194573.1">
    <property type="nucleotide sequence ID" value="NZ_SLWM01000021.1"/>
</dbReference>
<keyword evidence="3" id="KW-1185">Reference proteome</keyword>
<name>A0ABY2BAL6_9ACTN</name>
<reference evidence="2 3" key="1">
    <citation type="journal article" date="2015" name="Stand. Genomic Sci.">
        <title>Genomic Encyclopedia of Bacterial and Archaeal Type Strains, Phase III: the genomes of soil and plant-associated and newly described type strains.</title>
        <authorList>
            <person name="Whitman W.B."/>
            <person name="Woyke T."/>
            <person name="Klenk H.P."/>
            <person name="Zhou Y."/>
            <person name="Lilburn T.G."/>
            <person name="Beck B.J."/>
            <person name="De Vos P."/>
            <person name="Vandamme P."/>
            <person name="Eisen J.A."/>
            <person name="Garrity G."/>
            <person name="Hugenholtz P."/>
            <person name="Kyrpides N.C."/>
        </authorList>
    </citation>
    <scope>NUCLEOTIDE SEQUENCE [LARGE SCALE GENOMIC DNA]</scope>
    <source>
        <strain evidence="2 3">VKM Ac-2538</strain>
    </source>
</reference>
<feature type="domain" description="N-acetyltransferase" evidence="1">
    <location>
        <begin position="120"/>
        <end position="247"/>
    </location>
</feature>
<dbReference type="EMBL" id="SLWM01000021">
    <property type="protein sequence ID" value="TCO13939.1"/>
    <property type="molecule type" value="Genomic_DNA"/>
</dbReference>
<evidence type="ECO:0000313" key="2">
    <source>
        <dbReference type="EMBL" id="TCO13939.1"/>
    </source>
</evidence>
<dbReference type="Proteomes" id="UP000295818">
    <property type="component" value="Unassembled WGS sequence"/>
</dbReference>
<dbReference type="InterPro" id="IPR016181">
    <property type="entry name" value="Acyl_CoA_acyltransferase"/>
</dbReference>
<dbReference type="PROSITE" id="PS51186">
    <property type="entry name" value="GNAT"/>
    <property type="match status" value="1"/>
</dbReference>
<gene>
    <name evidence="2" type="ORF">EV644_12118</name>
</gene>
<sequence>MPRTSLLSQARDLWTDIASTDVAFPSTGLTVVTSPTSKMCPPGWMGLVILGEAAIATAPDDENAERARKVLANLSIAQLRSDKGVAQALTPTAVLGPTALAYLTADDFRPADSAALAAGQTIEELPADHEDLRALERLCSRRDTDEAGIDKITSPVFVIREADESNEVIAASGHTSWPRNTAHLSVLTAPSARGRGLARATASAAVAHALAAGMLPQWRARVPESLSVARALGFSELGTQIRVQLDS</sequence>
<organism evidence="2 3">
    <name type="scientific">Kribbella orskensis</name>
    <dbReference type="NCBI Taxonomy" id="2512216"/>
    <lineage>
        <taxon>Bacteria</taxon>
        <taxon>Bacillati</taxon>
        <taxon>Actinomycetota</taxon>
        <taxon>Actinomycetes</taxon>
        <taxon>Propionibacteriales</taxon>
        <taxon>Kribbellaceae</taxon>
        <taxon>Kribbella</taxon>
    </lineage>
</organism>
<protein>
    <submittedName>
        <fullName evidence="2">L-amino acid N-acyltransferase YncA</fullName>
    </submittedName>
</protein>
<dbReference type="Pfam" id="PF12746">
    <property type="entry name" value="GNAT_acetyltran"/>
    <property type="match status" value="1"/>
</dbReference>
<dbReference type="SUPFAM" id="SSF55729">
    <property type="entry name" value="Acyl-CoA N-acyltransferases (Nat)"/>
    <property type="match status" value="1"/>
</dbReference>
<dbReference type="InterPro" id="IPR000182">
    <property type="entry name" value="GNAT_dom"/>
</dbReference>
<dbReference type="Gene3D" id="3.40.630.30">
    <property type="match status" value="1"/>
</dbReference>
<evidence type="ECO:0000313" key="3">
    <source>
        <dbReference type="Proteomes" id="UP000295818"/>
    </source>
</evidence>
<dbReference type="InterPro" id="IPR027365">
    <property type="entry name" value="GNAT_acetyltra_YdfB-like"/>
</dbReference>
<comment type="caution">
    <text evidence="2">The sequence shown here is derived from an EMBL/GenBank/DDBJ whole genome shotgun (WGS) entry which is preliminary data.</text>
</comment>